<dbReference type="Pfam" id="PF07262">
    <property type="entry name" value="CdiI"/>
    <property type="match status" value="1"/>
</dbReference>
<dbReference type="InterPro" id="IPR009888">
    <property type="entry name" value="CdiI_Proteobact"/>
</dbReference>
<gene>
    <name evidence="1" type="ORF">JJB74_03795</name>
</gene>
<protein>
    <submittedName>
        <fullName evidence="1">CdiI family contact-dependent growth inhibition immunity protein</fullName>
    </submittedName>
</protein>
<sequence>MDSQLWGEAGDWFAANEEAQTWAAHEPGCTWVRPMPAQAHAAAWSNGRMLCVFSRPAGIDPWLLGRARMLHPDINGPDGRLGAAIRAALLHSRLRAEAPRQLPMAMLSRRERRIRYLRWLTALMDRHGCRTIRSFLLHMQCCLILQREDGMLIVPSRHERIEGWTCLPQESALTLSPESGNGELGAALRQGFARCIDDYGMRVRAG</sequence>
<dbReference type="InterPro" id="IPR037891">
    <property type="entry name" value="Cdil-like_sf"/>
</dbReference>
<evidence type="ECO:0000313" key="1">
    <source>
        <dbReference type="EMBL" id="MBK4733729.1"/>
    </source>
</evidence>
<dbReference type="RefSeq" id="WP_200590456.1">
    <property type="nucleotide sequence ID" value="NZ_JAEPBG010000001.1"/>
</dbReference>
<evidence type="ECO:0000313" key="2">
    <source>
        <dbReference type="Proteomes" id="UP000622890"/>
    </source>
</evidence>
<keyword evidence="2" id="KW-1185">Reference proteome</keyword>
<dbReference type="Gene3D" id="3.40.1590.10">
    <property type="entry name" value="NMB0488-like"/>
    <property type="match status" value="1"/>
</dbReference>
<name>A0A934SQQ9_9BURK</name>
<organism evidence="1 2">
    <name type="scientific">Noviherbaspirillum pedocola</name>
    <dbReference type="NCBI Taxonomy" id="2801341"/>
    <lineage>
        <taxon>Bacteria</taxon>
        <taxon>Pseudomonadati</taxon>
        <taxon>Pseudomonadota</taxon>
        <taxon>Betaproteobacteria</taxon>
        <taxon>Burkholderiales</taxon>
        <taxon>Oxalobacteraceae</taxon>
        <taxon>Noviherbaspirillum</taxon>
    </lineage>
</organism>
<proteinExistence type="predicted"/>
<dbReference type="EMBL" id="JAEPBG010000001">
    <property type="protein sequence ID" value="MBK4733729.1"/>
    <property type="molecule type" value="Genomic_DNA"/>
</dbReference>
<comment type="caution">
    <text evidence="1">The sequence shown here is derived from an EMBL/GenBank/DDBJ whole genome shotgun (WGS) entry which is preliminary data.</text>
</comment>
<reference evidence="1" key="1">
    <citation type="submission" date="2021-01" db="EMBL/GenBank/DDBJ databases">
        <title>Genome sequence of strain Noviherbaspirillum sp. DKR-6.</title>
        <authorList>
            <person name="Chaudhary D.K."/>
        </authorList>
    </citation>
    <scope>NUCLEOTIDE SEQUENCE</scope>
    <source>
        <strain evidence="1">DKR-6</strain>
    </source>
</reference>
<dbReference type="AlphaFoldDB" id="A0A934SQQ9"/>
<dbReference type="Proteomes" id="UP000622890">
    <property type="component" value="Unassembled WGS sequence"/>
</dbReference>
<dbReference type="SUPFAM" id="SSF160207">
    <property type="entry name" value="NMB0488-like"/>
    <property type="match status" value="1"/>
</dbReference>
<accession>A0A934SQQ9</accession>